<name>A0A0A9C8F0_ARUDO</name>
<protein>
    <submittedName>
        <fullName evidence="1">Uncharacterized protein</fullName>
    </submittedName>
</protein>
<evidence type="ECO:0000313" key="1">
    <source>
        <dbReference type="EMBL" id="JAD70733.1"/>
    </source>
</evidence>
<dbReference type="EMBL" id="GBRH01227162">
    <property type="protein sequence ID" value="JAD70733.1"/>
    <property type="molecule type" value="Transcribed_RNA"/>
</dbReference>
<sequence length="27" mass="3199">MMKHSLNQTILCSLDEYFLGEKDARVR</sequence>
<reference evidence="1" key="1">
    <citation type="submission" date="2014-09" db="EMBL/GenBank/DDBJ databases">
        <authorList>
            <person name="Magalhaes I.L.F."/>
            <person name="Oliveira U."/>
            <person name="Santos F.R."/>
            <person name="Vidigal T.H.D.A."/>
            <person name="Brescovit A.D."/>
            <person name="Santos A.J."/>
        </authorList>
    </citation>
    <scope>NUCLEOTIDE SEQUENCE</scope>
    <source>
        <tissue evidence="1">Shoot tissue taken approximately 20 cm above the soil surface</tissue>
    </source>
</reference>
<reference evidence="1" key="2">
    <citation type="journal article" date="2015" name="Data Brief">
        <title>Shoot transcriptome of the giant reed, Arundo donax.</title>
        <authorList>
            <person name="Barrero R.A."/>
            <person name="Guerrero F.D."/>
            <person name="Moolhuijzen P."/>
            <person name="Goolsby J.A."/>
            <person name="Tidwell J."/>
            <person name="Bellgard S.E."/>
            <person name="Bellgard M.I."/>
        </authorList>
    </citation>
    <scope>NUCLEOTIDE SEQUENCE</scope>
    <source>
        <tissue evidence="1">Shoot tissue taken approximately 20 cm above the soil surface</tissue>
    </source>
</reference>
<dbReference type="AlphaFoldDB" id="A0A0A9C8F0"/>
<accession>A0A0A9C8F0</accession>
<organism evidence="1">
    <name type="scientific">Arundo donax</name>
    <name type="common">Giant reed</name>
    <name type="synonym">Donax arundinaceus</name>
    <dbReference type="NCBI Taxonomy" id="35708"/>
    <lineage>
        <taxon>Eukaryota</taxon>
        <taxon>Viridiplantae</taxon>
        <taxon>Streptophyta</taxon>
        <taxon>Embryophyta</taxon>
        <taxon>Tracheophyta</taxon>
        <taxon>Spermatophyta</taxon>
        <taxon>Magnoliopsida</taxon>
        <taxon>Liliopsida</taxon>
        <taxon>Poales</taxon>
        <taxon>Poaceae</taxon>
        <taxon>PACMAD clade</taxon>
        <taxon>Arundinoideae</taxon>
        <taxon>Arundineae</taxon>
        <taxon>Arundo</taxon>
    </lineage>
</organism>
<proteinExistence type="predicted"/>